<gene>
    <name evidence="2" type="ORF">DK880_00004</name>
</gene>
<keyword evidence="3" id="KW-1185">Reference proteome</keyword>
<protein>
    <submittedName>
        <fullName evidence="2">Uncharacterized protein</fullName>
    </submittedName>
</protein>
<name>A0A2Z3L6K1_9BACT</name>
<dbReference type="AlphaFoldDB" id="A0A2Z3L6K1"/>
<evidence type="ECO:0000313" key="2">
    <source>
        <dbReference type="EMBL" id="AWN81347.1"/>
    </source>
</evidence>
<feature type="region of interest" description="Disordered" evidence="1">
    <location>
        <begin position="42"/>
        <end position="61"/>
    </location>
</feature>
<proteinExistence type="predicted"/>
<reference evidence="2 3" key="1">
    <citation type="submission" date="2018-05" db="EMBL/GenBank/DDBJ databases">
        <title>Candidatus Cardinium hertigii Genome Assembly.</title>
        <authorList>
            <person name="Showmaker K.C."/>
            <person name="Walden K.O."/>
            <person name="Fields C.J."/>
            <person name="Lambert K.N."/>
            <person name="Hudson M.E."/>
        </authorList>
    </citation>
    <scope>NUCLEOTIDE SEQUENCE [LARGE SCALE GENOMIC DNA]</scope>
    <source>
        <strain evidence="3">cHgTN10</strain>
    </source>
</reference>
<dbReference type="EMBL" id="CP029619">
    <property type="protein sequence ID" value="AWN81347.1"/>
    <property type="molecule type" value="Genomic_DNA"/>
</dbReference>
<evidence type="ECO:0000256" key="1">
    <source>
        <dbReference type="SAM" id="MobiDB-lite"/>
    </source>
</evidence>
<accession>A0A2Z3L6K1</accession>
<dbReference type="Proteomes" id="UP000245872">
    <property type="component" value="Chromosome"/>
</dbReference>
<evidence type="ECO:0000313" key="3">
    <source>
        <dbReference type="Proteomes" id="UP000245872"/>
    </source>
</evidence>
<dbReference type="KEGG" id="cher:DK880_00004"/>
<organism evidence="2 3">
    <name type="scientific">Candidatus Cardinium hertigii</name>
    <dbReference type="NCBI Taxonomy" id="247481"/>
    <lineage>
        <taxon>Bacteria</taxon>
        <taxon>Pseudomonadati</taxon>
        <taxon>Bacteroidota</taxon>
        <taxon>Cytophagia</taxon>
        <taxon>Cytophagales</taxon>
        <taxon>Amoebophilaceae</taxon>
        <taxon>Candidatus Cardinium</taxon>
    </lineage>
</organism>
<sequence length="61" mass="6953">MPFRKVKLKKVVLQNKGCETGNEGSKNSVAVKLMDRVKEHFQGYTEEDNSSNEEPIRPDSE</sequence>